<gene>
    <name evidence="3" type="ordered locus">KNP414_03867</name>
</gene>
<dbReference type="RefSeq" id="WP_013917561.1">
    <property type="nucleotide sequence ID" value="NC_015690.1"/>
</dbReference>
<feature type="region of interest" description="Disordered" evidence="1">
    <location>
        <begin position="20"/>
        <end position="49"/>
    </location>
</feature>
<proteinExistence type="predicted"/>
<feature type="signal peptide" evidence="2">
    <location>
        <begin position="1"/>
        <end position="21"/>
    </location>
</feature>
<dbReference type="InterPro" id="IPR006059">
    <property type="entry name" value="SBP"/>
</dbReference>
<accession>F8F6D1</accession>
<dbReference type="Pfam" id="PF01547">
    <property type="entry name" value="SBP_bac_1"/>
    <property type="match status" value="1"/>
</dbReference>
<dbReference type="PROSITE" id="PS51257">
    <property type="entry name" value="PROKAR_LIPOPROTEIN"/>
    <property type="match status" value="1"/>
</dbReference>
<dbReference type="KEGG" id="pms:KNP414_03867"/>
<evidence type="ECO:0000256" key="2">
    <source>
        <dbReference type="SAM" id="SignalP"/>
    </source>
</evidence>
<name>F8F6D1_PAEMK</name>
<dbReference type="PANTHER" id="PTHR43649">
    <property type="entry name" value="ARABINOSE-BINDING PROTEIN-RELATED"/>
    <property type="match status" value="1"/>
</dbReference>
<reference evidence="4" key="1">
    <citation type="submission" date="2011-06" db="EMBL/GenBank/DDBJ databases">
        <title>Complete genome sequence of Paenibacillus mucilaginosus KNP414.</title>
        <authorList>
            <person name="Wang J."/>
            <person name="Hu S."/>
            <person name="Hu X."/>
            <person name="Zhang B."/>
            <person name="Dong D."/>
            <person name="Zhang S."/>
            <person name="Zhao K."/>
            <person name="Wu D."/>
        </authorList>
    </citation>
    <scope>NUCLEOTIDE SEQUENCE [LARGE SCALE GENOMIC DNA]</scope>
    <source>
        <strain evidence="4">KNP414</strain>
    </source>
</reference>
<dbReference type="SUPFAM" id="SSF53850">
    <property type="entry name" value="Periplasmic binding protein-like II"/>
    <property type="match status" value="1"/>
</dbReference>
<evidence type="ECO:0000313" key="3">
    <source>
        <dbReference type="EMBL" id="AEI42405.1"/>
    </source>
</evidence>
<dbReference type="Gene3D" id="3.40.190.10">
    <property type="entry name" value="Periplasmic binding protein-like II"/>
    <property type="match status" value="2"/>
</dbReference>
<dbReference type="AlphaFoldDB" id="F8F6D1"/>
<feature type="chain" id="PRO_5038782894" evidence="2">
    <location>
        <begin position="22"/>
        <end position="535"/>
    </location>
</feature>
<sequence length="535" mass="60158">MKRFVLLGMTALFLLSGCRQGGGKESESMQVTSDTAGGQSVQFNPQKDKYDPPATMTVAAAVNPEMTFKNGETLEDNVHTRWVKKRLGIDIRYLWTIPNQNHSFDTKLRLELAAGRPFPDLLPVRGEVVHELIDSGQFMEVGELFERYASTSWKKAMDTDPSVWFPYMRNGKKYAIPILDYEYSSDPVLWIREDWLNRLNLKAPETLDELTDVMNAFTNGDPDGNQTKDTYGLAVGFKNGMNSWMADANWIFGGFGSVPGQWNVGAGGRLEYGSVDPGAESALALLQKWMKEGYISREAEWFDEVRAAEQFASGKAGVVAGPIWMKYWPLGEMKARNKDAVISAYKIPSGPGGKIARRGSRLNNGAVLINKEMKHPELFFTYQNYLFDHYAQQSGEFKYGLAEGYDWVRTPEGQESTNPSDIPGGYVRVAAYTLTFDGARIPEAWNKNVVPEDVPIHEVLLSQAGASKKDMFRGGPTETMGLKGELLKKLEKETFIQIIYSRLPAAAFREFTRSWRQLGGEQITEEVNQWYDEVK</sequence>
<evidence type="ECO:0000256" key="1">
    <source>
        <dbReference type="SAM" id="MobiDB-lite"/>
    </source>
</evidence>
<organism evidence="3 4">
    <name type="scientific">Paenibacillus mucilaginosus (strain KNP414)</name>
    <dbReference type="NCBI Taxonomy" id="1036673"/>
    <lineage>
        <taxon>Bacteria</taxon>
        <taxon>Bacillati</taxon>
        <taxon>Bacillota</taxon>
        <taxon>Bacilli</taxon>
        <taxon>Bacillales</taxon>
        <taxon>Paenibacillaceae</taxon>
        <taxon>Paenibacillus</taxon>
    </lineage>
</organism>
<dbReference type="EMBL" id="CP002869">
    <property type="protein sequence ID" value="AEI42405.1"/>
    <property type="molecule type" value="Genomic_DNA"/>
</dbReference>
<reference evidence="3 4" key="2">
    <citation type="journal article" date="2013" name="Genome Announc.">
        <title>Genome Sequence of Growth-Improving Paenibacillus mucilaginosus Strain KNP414.</title>
        <authorList>
            <person name="Lu J.J."/>
            <person name="Wang J.F."/>
            <person name="Hu X.F."/>
        </authorList>
    </citation>
    <scope>NUCLEOTIDE SEQUENCE [LARGE SCALE GENOMIC DNA]</scope>
    <source>
        <strain evidence="3 4">KNP414</strain>
    </source>
</reference>
<protein>
    <submittedName>
        <fullName evidence="3">Putative sugar ABC transporter</fullName>
    </submittedName>
</protein>
<dbReference type="PANTHER" id="PTHR43649:SF12">
    <property type="entry name" value="DIACETYLCHITOBIOSE BINDING PROTEIN DASA"/>
    <property type="match status" value="1"/>
</dbReference>
<dbReference type="InterPro" id="IPR050490">
    <property type="entry name" value="Bact_solute-bd_prot1"/>
</dbReference>
<dbReference type="HOGENOM" id="CLU_021021_3_0_9"/>
<evidence type="ECO:0000313" key="4">
    <source>
        <dbReference type="Proteomes" id="UP000006620"/>
    </source>
</evidence>
<keyword evidence="2" id="KW-0732">Signal</keyword>
<dbReference type="Proteomes" id="UP000006620">
    <property type="component" value="Chromosome"/>
</dbReference>
<dbReference type="PATRIC" id="fig|1036673.3.peg.3553"/>
<feature type="compositionally biased region" description="Polar residues" evidence="1">
    <location>
        <begin position="28"/>
        <end position="45"/>
    </location>
</feature>